<name>A0ACB6RHR9_9PLEO</name>
<dbReference type="EMBL" id="MU006754">
    <property type="protein sequence ID" value="KAF2621516.1"/>
    <property type="molecule type" value="Genomic_DNA"/>
</dbReference>
<evidence type="ECO:0000313" key="1">
    <source>
        <dbReference type="EMBL" id="KAF2621516.1"/>
    </source>
</evidence>
<evidence type="ECO:0000313" key="2">
    <source>
        <dbReference type="Proteomes" id="UP000799754"/>
    </source>
</evidence>
<gene>
    <name evidence="1" type="ORF">BU25DRAFT_416047</name>
</gene>
<accession>A0ACB6RHR9</accession>
<dbReference type="Proteomes" id="UP000799754">
    <property type="component" value="Unassembled WGS sequence"/>
</dbReference>
<organism evidence="1 2">
    <name type="scientific">Macroventuria anomochaeta</name>
    <dbReference type="NCBI Taxonomy" id="301207"/>
    <lineage>
        <taxon>Eukaryota</taxon>
        <taxon>Fungi</taxon>
        <taxon>Dikarya</taxon>
        <taxon>Ascomycota</taxon>
        <taxon>Pezizomycotina</taxon>
        <taxon>Dothideomycetes</taxon>
        <taxon>Pleosporomycetidae</taxon>
        <taxon>Pleosporales</taxon>
        <taxon>Pleosporineae</taxon>
        <taxon>Didymellaceae</taxon>
        <taxon>Macroventuria</taxon>
    </lineage>
</organism>
<keyword evidence="2" id="KW-1185">Reference proteome</keyword>
<protein>
    <submittedName>
        <fullName evidence="1">Uncharacterized protein</fullName>
    </submittedName>
</protein>
<sequence length="92" mass="9563">MPNGPVESTRDTTTVESTHKYRTMGSKASKLAPKGGKLQSSQEKKDKEEMKEPTNYYTHRSKSMRRKAGKEANSDGAGGSGGGSGGGAGGAV</sequence>
<comment type="caution">
    <text evidence="1">The sequence shown here is derived from an EMBL/GenBank/DDBJ whole genome shotgun (WGS) entry which is preliminary data.</text>
</comment>
<proteinExistence type="predicted"/>
<reference evidence="1" key="1">
    <citation type="journal article" date="2020" name="Stud. Mycol.">
        <title>101 Dothideomycetes genomes: a test case for predicting lifestyles and emergence of pathogens.</title>
        <authorList>
            <person name="Haridas S."/>
            <person name="Albert R."/>
            <person name="Binder M."/>
            <person name="Bloem J."/>
            <person name="Labutti K."/>
            <person name="Salamov A."/>
            <person name="Andreopoulos B."/>
            <person name="Baker S."/>
            <person name="Barry K."/>
            <person name="Bills G."/>
            <person name="Bluhm B."/>
            <person name="Cannon C."/>
            <person name="Castanera R."/>
            <person name="Culley D."/>
            <person name="Daum C."/>
            <person name="Ezra D."/>
            <person name="Gonzalez J."/>
            <person name="Henrissat B."/>
            <person name="Kuo A."/>
            <person name="Liang C."/>
            <person name="Lipzen A."/>
            <person name="Lutzoni F."/>
            <person name="Magnuson J."/>
            <person name="Mondo S."/>
            <person name="Nolan M."/>
            <person name="Ohm R."/>
            <person name="Pangilinan J."/>
            <person name="Park H.-J."/>
            <person name="Ramirez L."/>
            <person name="Alfaro M."/>
            <person name="Sun H."/>
            <person name="Tritt A."/>
            <person name="Yoshinaga Y."/>
            <person name="Zwiers L.-H."/>
            <person name="Turgeon B."/>
            <person name="Goodwin S."/>
            <person name="Spatafora J."/>
            <person name="Crous P."/>
            <person name="Grigoriev I."/>
        </authorList>
    </citation>
    <scope>NUCLEOTIDE SEQUENCE</scope>
    <source>
        <strain evidence="1">CBS 525.71</strain>
    </source>
</reference>